<feature type="compositionally biased region" description="Acidic residues" evidence="1">
    <location>
        <begin position="1360"/>
        <end position="1393"/>
    </location>
</feature>
<accession>A0A0M9ENW8</accession>
<dbReference type="InterPro" id="IPR013087">
    <property type="entry name" value="Znf_C2H2_type"/>
</dbReference>
<name>A0A0M9ENW8_FUSLA</name>
<proteinExistence type="predicted"/>
<evidence type="ECO:0000259" key="2">
    <source>
        <dbReference type="PROSITE" id="PS00028"/>
    </source>
</evidence>
<dbReference type="Proteomes" id="UP000037904">
    <property type="component" value="Unassembled WGS sequence"/>
</dbReference>
<sequence>MEELSPFVYYRSYRILVCQTCHSGCVADEVATHLRSRHKSMTPAARRRLAEIIDNLPGIIKNQSQLADEFQFPPPKIPPIPELDPPQPDGRGCRICQLVFRDDQKIQQHYTTQHSWTNPQGRGRPRVHDAYVRPEKPWREGVMCQRFFRSRAASGWFEVGRSRTGRGYISKANATVITKQPMRSSKVSPETRAHIDEVLKRDKMYRDAETQPRFYSKTLGDDSFAATSLWLECTRWPIIFKNVRRDILLAMTRLPIHAKVGSVETDYILGQGPFEGDPDIIISRKDEKKITCLLSAIDIMLDRCELTAQHTSRVLLCWLASSRLDIYQPKPFALRIEENTRKRYRLLWKRFIAFALRAYLLPDAIREKEVNIRLDGRIASQVKRLWEHPVWQCMSMKKPSWPRLHKLDDDPDIPQRYNDEDIEINSSGRHESPYDDDVGSVSFEESSDDFESSEEDDGDFKESEREDRLDGCMFDTDSQDMPAASLFHRDSYHEAINRMAVKHAEVFLELLFELSLSLSMENFMDGQPGSTLLIYFSGILGFSPDCRQFQLAREYCPNLSGLIWVQRLLFLEYALPLHSYPIIGIQQRPQFPMERLNEVRQKYMVQGSMSPLAELHSLRNFGQKVAKTEPPPFLLRWSDDGRVVSYGSDFTLSMEDFRGLADHLIGQAEVLCDELMFGFEPNFDINKIKDDFTNGQAGFSFVNHPENGLDEIYQELIVQLCTSRGARLAKDGRWSFQAFTLYLQKVRALEENISGGLLTACGQSPRVRELLSLAVENTPCAVRGIFIWNGSVAYALRHHKAKRSTNQEFHVVRFLPARLSVVVVKYLVCIRRVAALLRREQSGLTDQVNSNEQKYLFFQHHGKPWVPTRITRVVRAATKLVWGQGVTARVYRQLAIGITEKHVREVHSPFNRYDDSSNDADLNVTFAWQSGHRPLQRGITYGLDGAYPHQLQPSLLRAYQWASTKWHEFLHQASQYASLLDIESPSVPSRRMGLNDSQATRSIIANSKQQVTVTPKKRKRVDSDDTIRSVKKTLDSSPSVRAHAAIRIDGLAAILPEYPILIYNSPAIKELAISDGYSCCVCRYVTIARDNIVRHWREAGHGAAEERWNKVRLQTWMRGRSHARYWIVRDDSDSNGPSDTADAADATSRSAMDELIAASQARLEEEDAVRLRKGDLKEDIDRDSPWVKRLGWVRHFGSRDLINIHDAAQWLRAREVTGRSAGRQEDEEAARERLLLRRLGESFDREVQRCCWRLDSVPTETLQWLNSISSVTPSGVPFGCKGKEESMSQYKSVGHRYLSFCWKAYRIGRKEAFERWAIRFTDEKWSLLGDVAEELESDRAPSSHDSGFFSGRERQAKDKEEEEDEDEDGDEDGDEDEDEYQEDDNSDDGEQVDEGLTSPLQDALDRAVFRFIVASIKTHVGGNVYTNSLLCFCAALGIKPRPMGYMEPHLYTGLLAGMVWWARLFFLEAVFENQPLDRDEVGVEAVLRFREEHTLWICAGTHSVISTIIGWMAYGKGYRQKMGGQPSIRWSEDGEGLFHMGEHIDVKDFTRTLRDEVIKAEKLLDKLFGGFWHPPYLGLLEATLKMQDGPTAWEIRDLRENVTGGDKTWTEKAHCLLCGSTID</sequence>
<feature type="domain" description="C2H2-type" evidence="2">
    <location>
        <begin position="93"/>
        <end position="114"/>
    </location>
</feature>
<evidence type="ECO:0000313" key="4">
    <source>
        <dbReference type="Proteomes" id="UP000037904"/>
    </source>
</evidence>
<comment type="caution">
    <text evidence="3">The sequence shown here is derived from an EMBL/GenBank/DDBJ whole genome shotgun (WGS) entry which is preliminary data.</text>
</comment>
<reference evidence="3 4" key="1">
    <citation type="submission" date="2015-04" db="EMBL/GenBank/DDBJ databases">
        <title>The draft genome sequence of Fusarium langsethiae, a T-2/HT-2 mycotoxin producer.</title>
        <authorList>
            <person name="Lysoe E."/>
            <person name="Divon H.H."/>
            <person name="Terzi V."/>
            <person name="Orru L."/>
            <person name="Lamontanara A."/>
            <person name="Kolseth A.-K."/>
            <person name="Frandsen R.J."/>
            <person name="Nielsen K."/>
            <person name="Thrane U."/>
        </authorList>
    </citation>
    <scope>NUCLEOTIDE SEQUENCE [LARGE SCALE GENOMIC DNA]</scope>
    <source>
        <strain evidence="3 4">Fl201059</strain>
    </source>
</reference>
<organism evidence="3 4">
    <name type="scientific">Fusarium langsethiae</name>
    <dbReference type="NCBI Taxonomy" id="179993"/>
    <lineage>
        <taxon>Eukaryota</taxon>
        <taxon>Fungi</taxon>
        <taxon>Dikarya</taxon>
        <taxon>Ascomycota</taxon>
        <taxon>Pezizomycotina</taxon>
        <taxon>Sordariomycetes</taxon>
        <taxon>Hypocreomycetidae</taxon>
        <taxon>Hypocreales</taxon>
        <taxon>Nectriaceae</taxon>
        <taxon>Fusarium</taxon>
    </lineage>
</organism>
<feature type="region of interest" description="Disordered" evidence="1">
    <location>
        <begin position="423"/>
        <end position="467"/>
    </location>
</feature>
<dbReference type="EMBL" id="JXCE01000523">
    <property type="protein sequence ID" value="KPA36888.1"/>
    <property type="molecule type" value="Genomic_DNA"/>
</dbReference>
<dbReference type="InterPro" id="IPR022698">
    <property type="entry name" value="OrsD"/>
</dbReference>
<feature type="region of interest" description="Disordered" evidence="1">
    <location>
        <begin position="1336"/>
        <end position="1395"/>
    </location>
</feature>
<gene>
    <name evidence="3" type="ORF">FLAG1_10319</name>
</gene>
<evidence type="ECO:0000256" key="1">
    <source>
        <dbReference type="SAM" id="MobiDB-lite"/>
    </source>
</evidence>
<dbReference type="PROSITE" id="PS00028">
    <property type="entry name" value="ZINC_FINGER_C2H2_1"/>
    <property type="match status" value="1"/>
</dbReference>
<keyword evidence="4" id="KW-1185">Reference proteome</keyword>
<dbReference type="Pfam" id="PF12013">
    <property type="entry name" value="OrsD"/>
    <property type="match status" value="1"/>
</dbReference>
<protein>
    <recommendedName>
        <fullName evidence="2">C2H2-type domain-containing protein</fullName>
    </recommendedName>
</protein>
<feature type="compositionally biased region" description="Acidic residues" evidence="1">
    <location>
        <begin position="445"/>
        <end position="459"/>
    </location>
</feature>
<evidence type="ECO:0000313" key="3">
    <source>
        <dbReference type="EMBL" id="KPA36888.1"/>
    </source>
</evidence>
<dbReference type="SMART" id="SM00355">
    <property type="entry name" value="ZnF_C2H2"/>
    <property type="match status" value="3"/>
</dbReference>